<keyword evidence="1" id="KW-0378">Hydrolase</keyword>
<dbReference type="FunCoup" id="A0A0Q3HBX2">
    <property type="interactions" value="7"/>
</dbReference>
<reference evidence="3" key="2">
    <citation type="submission" date="2017-06" db="EMBL/GenBank/DDBJ databases">
        <title>WGS assembly of Brachypodium distachyon.</title>
        <authorList>
            <consortium name="The International Brachypodium Initiative"/>
            <person name="Lucas S."/>
            <person name="Harmon-Smith M."/>
            <person name="Lail K."/>
            <person name="Tice H."/>
            <person name="Grimwood J."/>
            <person name="Bruce D."/>
            <person name="Barry K."/>
            <person name="Shu S."/>
            <person name="Lindquist E."/>
            <person name="Wang M."/>
            <person name="Pitluck S."/>
            <person name="Vogel J.P."/>
            <person name="Garvin D.F."/>
            <person name="Mockler T.C."/>
            <person name="Schmutz J."/>
            <person name="Rokhsar D."/>
            <person name="Bevan M.W."/>
        </authorList>
    </citation>
    <scope>NUCLEOTIDE SEQUENCE</scope>
    <source>
        <strain evidence="3">Bd21</strain>
    </source>
</reference>
<reference evidence="3 4" key="1">
    <citation type="journal article" date="2010" name="Nature">
        <title>Genome sequencing and analysis of the model grass Brachypodium distachyon.</title>
        <authorList>
            <consortium name="International Brachypodium Initiative"/>
        </authorList>
    </citation>
    <scope>NUCLEOTIDE SEQUENCE [LARGE SCALE GENOMIC DNA]</scope>
    <source>
        <strain evidence="3 4">Bd21</strain>
    </source>
</reference>
<dbReference type="InParanoid" id="A0A0Q3HBX2"/>
<dbReference type="EC" id="3.2.2.22" evidence="1"/>
<evidence type="ECO:0000313" key="4">
    <source>
        <dbReference type="EnsemblPlants" id="KQJ85595"/>
    </source>
</evidence>
<dbReference type="InterPro" id="IPR001574">
    <property type="entry name" value="Ribosome_inactivat_prot"/>
</dbReference>
<dbReference type="Gene3D" id="3.40.420.10">
    <property type="entry name" value="Ricin (A subunit), domain 1"/>
    <property type="match status" value="1"/>
</dbReference>
<dbReference type="PANTHER" id="PTHR33453">
    <property type="match status" value="1"/>
</dbReference>
<dbReference type="Proteomes" id="UP000008810">
    <property type="component" value="Chromosome 4"/>
</dbReference>
<dbReference type="GO" id="GO:0090729">
    <property type="term" value="F:toxin activity"/>
    <property type="evidence" value="ECO:0007669"/>
    <property type="project" value="UniProtKB-KW"/>
</dbReference>
<gene>
    <name evidence="3" type="ORF">BRADI_4g00482v3</name>
</gene>
<evidence type="ECO:0000313" key="5">
    <source>
        <dbReference type="Proteomes" id="UP000008810"/>
    </source>
</evidence>
<comment type="catalytic activity">
    <reaction evidence="1">
        <text>Endohydrolysis of the N-glycosidic bond at one specific adenosine on the 28S rRNA.</text>
        <dbReference type="EC" id="3.2.2.22"/>
    </reaction>
</comment>
<reference evidence="4" key="3">
    <citation type="submission" date="2018-08" db="UniProtKB">
        <authorList>
            <consortium name="EnsemblPlants"/>
        </authorList>
    </citation>
    <scope>IDENTIFICATION</scope>
    <source>
        <strain evidence="4">cv. Bd21</strain>
    </source>
</reference>
<dbReference type="GO" id="GO:0006952">
    <property type="term" value="P:defense response"/>
    <property type="evidence" value="ECO:0007669"/>
    <property type="project" value="UniProtKB-KW"/>
</dbReference>
<dbReference type="EMBL" id="CM000883">
    <property type="protein sequence ID" value="KQJ85595.2"/>
    <property type="molecule type" value="Genomic_DNA"/>
</dbReference>
<organism evidence="3">
    <name type="scientific">Brachypodium distachyon</name>
    <name type="common">Purple false brome</name>
    <name type="synonym">Trachynia distachya</name>
    <dbReference type="NCBI Taxonomy" id="15368"/>
    <lineage>
        <taxon>Eukaryota</taxon>
        <taxon>Viridiplantae</taxon>
        <taxon>Streptophyta</taxon>
        <taxon>Embryophyta</taxon>
        <taxon>Tracheophyta</taxon>
        <taxon>Spermatophyta</taxon>
        <taxon>Magnoliopsida</taxon>
        <taxon>Liliopsida</taxon>
        <taxon>Poales</taxon>
        <taxon>Poaceae</taxon>
        <taxon>BOP clade</taxon>
        <taxon>Pooideae</taxon>
        <taxon>Stipodae</taxon>
        <taxon>Brachypodieae</taxon>
        <taxon>Brachypodium</taxon>
    </lineage>
</organism>
<proteinExistence type="inferred from homology"/>
<dbReference type="OrthoDB" id="666942at2759"/>
<dbReference type="Pfam" id="PF00161">
    <property type="entry name" value="RIP"/>
    <property type="match status" value="1"/>
</dbReference>
<dbReference type="PANTHER" id="PTHR33453:SF3">
    <property type="entry name" value="RRNA N-GLYCOSYLASE"/>
    <property type="match status" value="1"/>
</dbReference>
<accession>A0A0Q3HBX2</accession>
<keyword evidence="2" id="KW-0732">Signal</keyword>
<keyword evidence="1" id="KW-0800">Toxin</keyword>
<keyword evidence="1" id="KW-0652">Protein synthesis inhibitor</keyword>
<evidence type="ECO:0000256" key="2">
    <source>
        <dbReference type="SAM" id="SignalP"/>
    </source>
</evidence>
<sequence length="231" mass="24914">MAAVLFFLLVLALATSNDPAVAATGGNDDPPDLIIVNLQGHGTDKSSVALQKHDISIAGFTNGSGHWHTFLPGHDHLVPLPTPLPFGSSYNDLIGGLVNLPGVPLGREAMLQAVRVLSAYDPASTADDVKSLKRALASLTVMLCEAQRLEPISETVSRGWKSGAHVAAEHLPYIDHWDTMSYEIIHANRTGKWNGPFIEMLKKSANIHSQEEALAVVKLLFLPRFNKKGTN</sequence>
<name>A0A0Q3HBX2_BRADI</name>
<protein>
    <recommendedName>
        <fullName evidence="1">rRNA N-glycosylase</fullName>
        <ecNumber evidence="1">3.2.2.22</ecNumber>
    </recommendedName>
</protein>
<dbReference type="STRING" id="15368.A0A0Q3HBX2"/>
<dbReference type="GO" id="GO:0030598">
    <property type="term" value="F:rRNA N-glycosylase activity"/>
    <property type="evidence" value="ECO:0007669"/>
    <property type="project" value="UniProtKB-EC"/>
</dbReference>
<dbReference type="SUPFAM" id="SSF56371">
    <property type="entry name" value="Ribosome inactivating proteins (RIP)"/>
    <property type="match status" value="1"/>
</dbReference>
<dbReference type="AlphaFoldDB" id="A0A0Q3HBX2"/>
<keyword evidence="5" id="KW-1185">Reference proteome</keyword>
<feature type="signal peptide" evidence="2">
    <location>
        <begin position="1"/>
        <end position="22"/>
    </location>
</feature>
<dbReference type="InterPro" id="IPR036041">
    <property type="entry name" value="Ribosome-inact_prot_sf"/>
</dbReference>
<comment type="similarity">
    <text evidence="1">Belongs to the ribosome-inactivating protein family.</text>
</comment>
<evidence type="ECO:0000256" key="1">
    <source>
        <dbReference type="RuleBase" id="RU004915"/>
    </source>
</evidence>
<keyword evidence="1" id="KW-0611">Plant defense</keyword>
<feature type="chain" id="PRO_5033724941" description="rRNA N-glycosylase" evidence="2">
    <location>
        <begin position="23"/>
        <end position="231"/>
    </location>
</feature>
<dbReference type="Gramene" id="KQJ85595">
    <property type="protein sequence ID" value="KQJ85595"/>
    <property type="gene ID" value="BRADI_4g00482v3"/>
</dbReference>
<evidence type="ECO:0000313" key="3">
    <source>
        <dbReference type="EMBL" id="KQJ85595.2"/>
    </source>
</evidence>
<dbReference type="EnsemblPlants" id="KQJ85595">
    <property type="protein sequence ID" value="KQJ85595"/>
    <property type="gene ID" value="BRADI_4g00482v3"/>
</dbReference>
<dbReference type="GO" id="GO:0017148">
    <property type="term" value="P:negative regulation of translation"/>
    <property type="evidence" value="ECO:0007669"/>
    <property type="project" value="UniProtKB-KW"/>
</dbReference>
<dbReference type="InterPro" id="IPR016138">
    <property type="entry name" value="Ribosome_inactivat_prot_sub1"/>
</dbReference>